<proteinExistence type="predicted"/>
<name>A0A6G1DE51_9ORYZ</name>
<dbReference type="AlphaFoldDB" id="A0A6G1DE51"/>
<evidence type="ECO:0000256" key="1">
    <source>
        <dbReference type="SAM" id="MobiDB-lite"/>
    </source>
</evidence>
<evidence type="ECO:0000313" key="2">
    <source>
        <dbReference type="EMBL" id="KAF0910898.1"/>
    </source>
</evidence>
<accession>A0A6G1DE51</accession>
<feature type="region of interest" description="Disordered" evidence="1">
    <location>
        <begin position="60"/>
        <end position="81"/>
    </location>
</feature>
<protein>
    <submittedName>
        <fullName evidence="2">Uncharacterized protein</fullName>
    </submittedName>
</protein>
<comment type="caution">
    <text evidence="2">The sequence shown here is derived from an EMBL/GenBank/DDBJ whole genome shotgun (WGS) entry which is preliminary data.</text>
</comment>
<evidence type="ECO:0000313" key="3">
    <source>
        <dbReference type="Proteomes" id="UP000479710"/>
    </source>
</evidence>
<reference evidence="2 3" key="1">
    <citation type="submission" date="2019-11" db="EMBL/GenBank/DDBJ databases">
        <title>Whole genome sequence of Oryza granulata.</title>
        <authorList>
            <person name="Li W."/>
        </authorList>
    </citation>
    <scope>NUCLEOTIDE SEQUENCE [LARGE SCALE GENOMIC DNA]</scope>
    <source>
        <strain evidence="3">cv. Menghai</strain>
        <tissue evidence="2">Leaf</tissue>
    </source>
</reference>
<sequence length="93" mass="9981">MCQLGGTAWVPLTTLQVNQINRVQEHAKPQQSPAGRADHLFTSAREYVRARVAHACARPGARGGQAISDGPAGRREADGGRACRMIKASPLDY</sequence>
<feature type="compositionally biased region" description="Basic and acidic residues" evidence="1">
    <location>
        <begin position="72"/>
        <end position="81"/>
    </location>
</feature>
<dbReference type="Proteomes" id="UP000479710">
    <property type="component" value="Unassembled WGS sequence"/>
</dbReference>
<gene>
    <name evidence="2" type="ORF">E2562_004851</name>
</gene>
<organism evidence="2 3">
    <name type="scientific">Oryza meyeriana var. granulata</name>
    <dbReference type="NCBI Taxonomy" id="110450"/>
    <lineage>
        <taxon>Eukaryota</taxon>
        <taxon>Viridiplantae</taxon>
        <taxon>Streptophyta</taxon>
        <taxon>Embryophyta</taxon>
        <taxon>Tracheophyta</taxon>
        <taxon>Spermatophyta</taxon>
        <taxon>Magnoliopsida</taxon>
        <taxon>Liliopsida</taxon>
        <taxon>Poales</taxon>
        <taxon>Poaceae</taxon>
        <taxon>BOP clade</taxon>
        <taxon>Oryzoideae</taxon>
        <taxon>Oryzeae</taxon>
        <taxon>Oryzinae</taxon>
        <taxon>Oryza</taxon>
        <taxon>Oryza meyeriana</taxon>
    </lineage>
</organism>
<keyword evidence="3" id="KW-1185">Reference proteome</keyword>
<dbReference type="EMBL" id="SPHZ02000006">
    <property type="protein sequence ID" value="KAF0910898.1"/>
    <property type="molecule type" value="Genomic_DNA"/>
</dbReference>